<keyword evidence="1" id="KW-0812">Transmembrane</keyword>
<feature type="transmembrane region" description="Helical" evidence="1">
    <location>
        <begin position="36"/>
        <end position="59"/>
    </location>
</feature>
<reference evidence="2 3" key="1">
    <citation type="submission" date="2021-05" db="EMBL/GenBank/DDBJ databases">
        <title>A Polyphasic approach of four new species of the genus Ohtaekwangia: Ohtaekwangia histidinii sp. nov., Ohtaekwangia cretensis sp. nov., Ohtaekwangia indiensis sp. nov., Ohtaekwangia reichenbachii sp. nov. from diverse environment.</title>
        <authorList>
            <person name="Octaviana S."/>
        </authorList>
    </citation>
    <scope>NUCLEOTIDE SEQUENCE [LARGE SCALE GENOMIC DNA]</scope>
    <source>
        <strain evidence="2 3">PWU5</strain>
    </source>
</reference>
<keyword evidence="1" id="KW-1133">Transmembrane helix</keyword>
<dbReference type="RefSeq" id="WP_254083039.1">
    <property type="nucleotide sequence ID" value="NZ_JAHESE010000002.1"/>
</dbReference>
<evidence type="ECO:0000313" key="2">
    <source>
        <dbReference type="EMBL" id="MBT1707451.1"/>
    </source>
</evidence>
<accession>A0AAP2DUG2</accession>
<dbReference type="AlphaFoldDB" id="A0AAP2DUG2"/>
<proteinExistence type="predicted"/>
<evidence type="ECO:0000256" key="1">
    <source>
        <dbReference type="SAM" id="Phobius"/>
    </source>
</evidence>
<dbReference type="Proteomes" id="UP001319080">
    <property type="component" value="Unassembled WGS sequence"/>
</dbReference>
<comment type="caution">
    <text evidence="2">The sequence shown here is derived from an EMBL/GenBank/DDBJ whole genome shotgun (WGS) entry which is preliminary data.</text>
</comment>
<name>A0AAP2DUG2_9BACT</name>
<sequence length="280" mass="32733">MSQKKFPLLSFSPKAPGTPVQDPAVRFKQLRKFLRLLKYFIISSAILTLMEIGVAYWLISSRWYLLVPKEQMTEFAQEIDAAPPMPANFMRIYEARFPNHYHTTLAQQVFINYGERYVLRIHDIDTKAHCFCDLVYDFQRMENPALDSITWDGRLQDLEYGFGMEKYSSPEKCFDYVMNHKIARLRTWADRSLFSFIYKPVEQFSDDELVEIIIMLKSKSNINRYDTPEIFAKEFREYQEKLGRPETPIPVLTDSLRGFSVDSLGNARVEAPTDSASLEL</sequence>
<dbReference type="EMBL" id="JAHESE010000002">
    <property type="protein sequence ID" value="MBT1707451.1"/>
    <property type="molecule type" value="Genomic_DNA"/>
</dbReference>
<gene>
    <name evidence="2" type="ORF">KK062_04425</name>
</gene>
<keyword evidence="3" id="KW-1185">Reference proteome</keyword>
<keyword evidence="1" id="KW-0472">Membrane</keyword>
<evidence type="ECO:0000313" key="3">
    <source>
        <dbReference type="Proteomes" id="UP001319080"/>
    </source>
</evidence>
<organism evidence="2 3">
    <name type="scientific">Dawidia cretensis</name>
    <dbReference type="NCBI Taxonomy" id="2782350"/>
    <lineage>
        <taxon>Bacteria</taxon>
        <taxon>Pseudomonadati</taxon>
        <taxon>Bacteroidota</taxon>
        <taxon>Cytophagia</taxon>
        <taxon>Cytophagales</taxon>
        <taxon>Chryseotaleaceae</taxon>
        <taxon>Dawidia</taxon>
    </lineage>
</organism>
<protein>
    <submittedName>
        <fullName evidence="2">Uncharacterized protein</fullName>
    </submittedName>
</protein>